<dbReference type="InterPro" id="IPR036010">
    <property type="entry name" value="2Fe-2S_ferredoxin-like_sf"/>
</dbReference>
<dbReference type="PRINTS" id="PR00409">
    <property type="entry name" value="PHDIOXRDTASE"/>
</dbReference>
<evidence type="ECO:0000313" key="10">
    <source>
        <dbReference type="EMBL" id="MFB9677379.1"/>
    </source>
</evidence>
<evidence type="ECO:0000256" key="5">
    <source>
        <dbReference type="ARBA" id="ARBA00023002"/>
    </source>
</evidence>
<keyword evidence="6" id="KW-0408">Iron</keyword>
<dbReference type="SUPFAM" id="SSF63380">
    <property type="entry name" value="Riboflavin synthase domain-like"/>
    <property type="match status" value="1"/>
</dbReference>
<dbReference type="Gene3D" id="3.40.50.80">
    <property type="entry name" value="Nucleotide-binding domain of ferredoxin-NADP reductase (FNR) module"/>
    <property type="match status" value="1"/>
</dbReference>
<dbReference type="InterPro" id="IPR050415">
    <property type="entry name" value="MRET"/>
</dbReference>
<dbReference type="Proteomes" id="UP001589610">
    <property type="component" value="Unassembled WGS sequence"/>
</dbReference>
<keyword evidence="11" id="KW-1185">Reference proteome</keyword>
<feature type="domain" description="2Fe-2S ferredoxin-type" evidence="8">
    <location>
        <begin position="233"/>
        <end position="318"/>
    </location>
</feature>
<evidence type="ECO:0000259" key="9">
    <source>
        <dbReference type="PROSITE" id="PS51384"/>
    </source>
</evidence>
<evidence type="ECO:0000256" key="3">
    <source>
        <dbReference type="ARBA" id="ARBA00022714"/>
    </source>
</evidence>
<evidence type="ECO:0000259" key="8">
    <source>
        <dbReference type="PROSITE" id="PS51085"/>
    </source>
</evidence>
<dbReference type="SUPFAM" id="SSF54292">
    <property type="entry name" value="2Fe-2S ferredoxin-like"/>
    <property type="match status" value="1"/>
</dbReference>
<keyword evidence="2" id="KW-0285">Flavoprotein</keyword>
<keyword evidence="7" id="KW-0411">Iron-sulfur</keyword>
<evidence type="ECO:0000256" key="7">
    <source>
        <dbReference type="ARBA" id="ARBA00023014"/>
    </source>
</evidence>
<dbReference type="InterPro" id="IPR017927">
    <property type="entry name" value="FAD-bd_FR_type"/>
</dbReference>
<name>A0ABV5TED5_9ACTN</name>
<dbReference type="Pfam" id="PF00111">
    <property type="entry name" value="Fer2"/>
    <property type="match status" value="1"/>
</dbReference>
<comment type="caution">
    <text evidence="10">The sequence shown here is derived from an EMBL/GenBank/DDBJ whole genome shotgun (WGS) entry which is preliminary data.</text>
</comment>
<dbReference type="InterPro" id="IPR012675">
    <property type="entry name" value="Beta-grasp_dom_sf"/>
</dbReference>
<keyword evidence="4" id="KW-0479">Metal-binding</keyword>
<dbReference type="EMBL" id="JBHMBS010000007">
    <property type="protein sequence ID" value="MFB9677379.1"/>
    <property type="molecule type" value="Genomic_DNA"/>
</dbReference>
<dbReference type="PROSITE" id="PS51085">
    <property type="entry name" value="2FE2S_FER_2"/>
    <property type="match status" value="1"/>
</dbReference>
<dbReference type="PROSITE" id="PS51384">
    <property type="entry name" value="FAD_FR"/>
    <property type="match status" value="1"/>
</dbReference>
<comment type="cofactor">
    <cofactor evidence="1">
        <name>FAD</name>
        <dbReference type="ChEBI" id="CHEBI:57692"/>
    </cofactor>
</comment>
<evidence type="ECO:0000256" key="2">
    <source>
        <dbReference type="ARBA" id="ARBA00022630"/>
    </source>
</evidence>
<dbReference type="Gene3D" id="3.10.20.30">
    <property type="match status" value="1"/>
</dbReference>
<sequence length="318" mass="34136">MDESGTVMHLLVRTMTLESEGVLSVILEDPGGGPLPDWEQGAHLELELGGLPRHYSLCGTPGDSRRYRIAVLRDPGSRGGSAHVHEMLRPGHLVTARGPRNRFPLVAAERYLFIAGGIGITPLLPMIAAVEAAGVPWRLAYGGRRRASMAFQAELAAYGDAVTLLPEDELGRMDLDALLGTPDAATAVYCCGPEGLLAAVEEACAAWPEGSLHVERFAAAPRAEVDAGEEREFEVECRQSDVRVTVPRDQPVIDALEAAGVWVASACREGICGSCETKVIEGEPDHRDSLLTDQERVTGATMMPCVSRSFSDRLVLDL</sequence>
<dbReference type="InterPro" id="IPR006058">
    <property type="entry name" value="2Fe2S_fd_BS"/>
</dbReference>
<dbReference type="InterPro" id="IPR017938">
    <property type="entry name" value="Riboflavin_synthase-like_b-brl"/>
</dbReference>
<protein>
    <submittedName>
        <fullName evidence="10">PDR/VanB family oxidoreductase</fullName>
    </submittedName>
</protein>
<reference evidence="10 11" key="1">
    <citation type="submission" date="2024-09" db="EMBL/GenBank/DDBJ databases">
        <authorList>
            <person name="Sun Q."/>
            <person name="Mori K."/>
        </authorList>
    </citation>
    <scope>NUCLEOTIDE SEQUENCE [LARGE SCALE GENOMIC DNA]</scope>
    <source>
        <strain evidence="10 11">JCM 3028</strain>
    </source>
</reference>
<feature type="domain" description="FAD-binding FR-type" evidence="9">
    <location>
        <begin position="4"/>
        <end position="106"/>
    </location>
</feature>
<keyword evidence="5" id="KW-0560">Oxidoreductase</keyword>
<dbReference type="CDD" id="cd00207">
    <property type="entry name" value="fer2"/>
    <property type="match status" value="1"/>
</dbReference>
<dbReference type="PROSITE" id="PS00197">
    <property type="entry name" value="2FE2S_FER_1"/>
    <property type="match status" value="1"/>
</dbReference>
<keyword evidence="3" id="KW-0001">2Fe-2S</keyword>
<dbReference type="SUPFAM" id="SSF52343">
    <property type="entry name" value="Ferredoxin reductase-like, C-terminal NADP-linked domain"/>
    <property type="match status" value="1"/>
</dbReference>
<evidence type="ECO:0000256" key="4">
    <source>
        <dbReference type="ARBA" id="ARBA00022723"/>
    </source>
</evidence>
<dbReference type="PANTHER" id="PTHR47354:SF1">
    <property type="entry name" value="CARNITINE MONOOXYGENASE REDUCTASE SUBUNIT"/>
    <property type="match status" value="1"/>
</dbReference>
<proteinExistence type="predicted"/>
<dbReference type="InterPro" id="IPR039261">
    <property type="entry name" value="FNR_nucleotide-bd"/>
</dbReference>
<dbReference type="RefSeq" id="WP_344744825.1">
    <property type="nucleotide sequence ID" value="NZ_BAAAWW010000052.1"/>
</dbReference>
<evidence type="ECO:0000256" key="6">
    <source>
        <dbReference type="ARBA" id="ARBA00023004"/>
    </source>
</evidence>
<dbReference type="CDD" id="cd06185">
    <property type="entry name" value="PDR_like"/>
    <property type="match status" value="1"/>
</dbReference>
<evidence type="ECO:0000313" key="11">
    <source>
        <dbReference type="Proteomes" id="UP001589610"/>
    </source>
</evidence>
<evidence type="ECO:0000256" key="1">
    <source>
        <dbReference type="ARBA" id="ARBA00001974"/>
    </source>
</evidence>
<organism evidence="10 11">
    <name type="scientific">Streptosporangium vulgare</name>
    <dbReference type="NCBI Taxonomy" id="46190"/>
    <lineage>
        <taxon>Bacteria</taxon>
        <taxon>Bacillati</taxon>
        <taxon>Actinomycetota</taxon>
        <taxon>Actinomycetes</taxon>
        <taxon>Streptosporangiales</taxon>
        <taxon>Streptosporangiaceae</taxon>
        <taxon>Streptosporangium</taxon>
    </lineage>
</organism>
<dbReference type="InterPro" id="IPR001041">
    <property type="entry name" value="2Fe-2S_ferredoxin-type"/>
</dbReference>
<accession>A0ABV5TED5</accession>
<gene>
    <name evidence="10" type="ORF">ACFFRH_18010</name>
</gene>
<dbReference type="PANTHER" id="PTHR47354">
    <property type="entry name" value="NADH OXIDOREDUCTASE HCR"/>
    <property type="match status" value="1"/>
</dbReference>
<dbReference type="Gene3D" id="2.40.30.10">
    <property type="entry name" value="Translation factors"/>
    <property type="match status" value="1"/>
</dbReference>